<evidence type="ECO:0000256" key="5">
    <source>
        <dbReference type="SAM" id="SignalP"/>
    </source>
</evidence>
<gene>
    <name evidence="8" type="ORF">EI427_22845</name>
</gene>
<evidence type="ECO:0000256" key="1">
    <source>
        <dbReference type="ARBA" id="ARBA00005382"/>
    </source>
</evidence>
<dbReference type="KEGG" id="fll:EI427_22845"/>
<evidence type="ECO:0000259" key="7">
    <source>
        <dbReference type="Pfam" id="PF17189"/>
    </source>
</evidence>
<accession>A0A3S9PBJ9</accession>
<keyword evidence="9" id="KW-1185">Reference proteome</keyword>
<evidence type="ECO:0000256" key="4">
    <source>
        <dbReference type="RuleBase" id="RU361188"/>
    </source>
</evidence>
<dbReference type="Gene3D" id="3.20.20.80">
    <property type="entry name" value="Glycosidases"/>
    <property type="match status" value="1"/>
</dbReference>
<dbReference type="InterPro" id="IPR001139">
    <property type="entry name" value="Glyco_hydro_30"/>
</dbReference>
<keyword evidence="3 4" id="KW-0378">Hydrolase</keyword>
<reference evidence="8 9" key="1">
    <citation type="submission" date="2018-12" db="EMBL/GenBank/DDBJ databases">
        <title>Flammeovirga pectinis sp. nov., isolated from the gut of the Korean scallop, Patinopecten yessoensis.</title>
        <authorList>
            <person name="Bae J.-W."/>
            <person name="Jeong Y.-S."/>
            <person name="Kang W."/>
        </authorList>
    </citation>
    <scope>NUCLEOTIDE SEQUENCE [LARGE SCALE GENOMIC DNA]</scope>
    <source>
        <strain evidence="8 9">L12M1</strain>
    </source>
</reference>
<dbReference type="Proteomes" id="UP000267268">
    <property type="component" value="Chromosome 2"/>
</dbReference>
<proteinExistence type="inferred from homology"/>
<dbReference type="Pfam" id="PF17189">
    <property type="entry name" value="Glyco_hydro_30C"/>
    <property type="match status" value="1"/>
</dbReference>
<protein>
    <submittedName>
        <fullName evidence="8">Glucosylceramidase</fullName>
    </submittedName>
</protein>
<dbReference type="EMBL" id="CP034563">
    <property type="protein sequence ID" value="AZQ65588.1"/>
    <property type="molecule type" value="Genomic_DNA"/>
</dbReference>
<dbReference type="Pfam" id="PF02055">
    <property type="entry name" value="Glyco_hydro_30"/>
    <property type="match status" value="1"/>
</dbReference>
<dbReference type="GO" id="GO:0006680">
    <property type="term" value="P:glucosylceramide catabolic process"/>
    <property type="evidence" value="ECO:0007669"/>
    <property type="project" value="TreeGrafter"/>
</dbReference>
<organism evidence="8 9">
    <name type="scientific">Flammeovirga pectinis</name>
    <dbReference type="NCBI Taxonomy" id="2494373"/>
    <lineage>
        <taxon>Bacteria</taxon>
        <taxon>Pseudomonadati</taxon>
        <taxon>Bacteroidota</taxon>
        <taxon>Cytophagia</taxon>
        <taxon>Cytophagales</taxon>
        <taxon>Flammeovirgaceae</taxon>
        <taxon>Flammeovirga</taxon>
    </lineage>
</organism>
<dbReference type="InterPro" id="IPR033453">
    <property type="entry name" value="Glyco_hydro_30_TIM-barrel"/>
</dbReference>
<dbReference type="PANTHER" id="PTHR11069">
    <property type="entry name" value="GLUCOSYLCERAMIDASE"/>
    <property type="match status" value="1"/>
</dbReference>
<evidence type="ECO:0000256" key="3">
    <source>
        <dbReference type="ARBA" id="ARBA00022801"/>
    </source>
</evidence>
<feature type="domain" description="Glycosyl hydrolase family 30 beta sandwich" evidence="7">
    <location>
        <begin position="417"/>
        <end position="478"/>
    </location>
</feature>
<dbReference type="InterPro" id="IPR017853">
    <property type="entry name" value="GH"/>
</dbReference>
<dbReference type="InterPro" id="IPR033452">
    <property type="entry name" value="GH30_C"/>
</dbReference>
<evidence type="ECO:0000313" key="8">
    <source>
        <dbReference type="EMBL" id="AZQ65588.1"/>
    </source>
</evidence>
<evidence type="ECO:0000313" key="9">
    <source>
        <dbReference type="Proteomes" id="UP000267268"/>
    </source>
</evidence>
<name>A0A3S9PBJ9_9BACT</name>
<dbReference type="SUPFAM" id="SSF51445">
    <property type="entry name" value="(Trans)glycosidases"/>
    <property type="match status" value="1"/>
</dbReference>
<feature type="domain" description="Glycosyl hydrolase family 30 TIM-barrel" evidence="6">
    <location>
        <begin position="88"/>
        <end position="414"/>
    </location>
</feature>
<dbReference type="GO" id="GO:0004348">
    <property type="term" value="F:glucosylceramidase activity"/>
    <property type="evidence" value="ECO:0007669"/>
    <property type="project" value="InterPro"/>
</dbReference>
<comment type="similarity">
    <text evidence="1 4">Belongs to the glycosyl hydrolase 30 family.</text>
</comment>
<dbReference type="InterPro" id="IPR013780">
    <property type="entry name" value="Glyco_hydro_b"/>
</dbReference>
<dbReference type="GO" id="GO:0016020">
    <property type="term" value="C:membrane"/>
    <property type="evidence" value="ECO:0007669"/>
    <property type="project" value="GOC"/>
</dbReference>
<dbReference type="Gene3D" id="2.60.40.1180">
    <property type="entry name" value="Golgi alpha-mannosidase II"/>
    <property type="match status" value="1"/>
</dbReference>
<feature type="chain" id="PRO_5019370836" evidence="5">
    <location>
        <begin position="22"/>
        <end position="486"/>
    </location>
</feature>
<dbReference type="PANTHER" id="PTHR11069:SF23">
    <property type="entry name" value="LYSOSOMAL ACID GLUCOSYLCERAMIDASE"/>
    <property type="match status" value="1"/>
</dbReference>
<feature type="signal peptide" evidence="5">
    <location>
        <begin position="1"/>
        <end position="21"/>
    </location>
</feature>
<dbReference type="OrthoDB" id="9806701at2"/>
<dbReference type="AlphaFoldDB" id="A0A3S9PBJ9"/>
<keyword evidence="2 5" id="KW-0732">Signal</keyword>
<evidence type="ECO:0000259" key="6">
    <source>
        <dbReference type="Pfam" id="PF02055"/>
    </source>
</evidence>
<sequence>MNTLIGLILLMATSISGISCGDNNENKTPVPPPPVVEVDHVQLYVTSRDDVNGQKNQGLRLLEDVVATGEDESYVTLRVDQNQVYQEIDGFGFTLTGGSAMHINSMTSAAKTALLQELFGREEGQVGVNYLRVSIAASDLDASPFSYAEAEDETLSNFSISKDKEHLIPVLKEILAINPSIKILGTPWSPPTWMKSNNAYKGGSLLVDKYATYADYFVKYIQAYAAEGITIDAITVQNEPLHDGNNPSLYMESEEMAKFIAEQLGPKFQAANISTKIITYDHNCDRPDYPISIINSNANQYINGSAFHLYGGDISALSSVKTADTSKGIYFTEQWVGANEDFGGALMWHFENMFIGAPRNWSRNVLEWNLASDANLQPHTDGGCTECLGALTIEGNTVNRNVAYYTVAHASKFIPSGSYRVKSNNMGDLPNVSFITPNGKIITLLMNNSDAQKKFNYKLTGTDKSYIISIPANSIGTMVYDSNTKA</sequence>
<evidence type="ECO:0000256" key="2">
    <source>
        <dbReference type="ARBA" id="ARBA00022729"/>
    </source>
</evidence>
<keyword evidence="4" id="KW-0326">Glycosidase</keyword>